<dbReference type="AlphaFoldDB" id="A0A0D2EQK4"/>
<dbReference type="InterPro" id="IPR001375">
    <property type="entry name" value="Peptidase_S9_cat"/>
</dbReference>
<dbReference type="Pfam" id="PF00326">
    <property type="entry name" value="Peptidase_S9"/>
    <property type="match status" value="1"/>
</dbReference>
<dbReference type="RefSeq" id="XP_013318557.1">
    <property type="nucleotide sequence ID" value="XM_013463103.1"/>
</dbReference>
<dbReference type="InterPro" id="IPR029058">
    <property type="entry name" value="AB_hydrolase_fold"/>
</dbReference>
<dbReference type="STRING" id="348802.A0A0D2EQK4"/>
<gene>
    <name evidence="4" type="ORF">PV05_02527</name>
</gene>
<keyword evidence="5" id="KW-1185">Reference proteome</keyword>
<evidence type="ECO:0000259" key="3">
    <source>
        <dbReference type="Pfam" id="PF00326"/>
    </source>
</evidence>
<name>A0A0D2EQK4_9EURO</name>
<dbReference type="Proteomes" id="UP000054342">
    <property type="component" value="Unassembled WGS sequence"/>
</dbReference>
<keyword evidence="1 2" id="KW-0732">Signal</keyword>
<dbReference type="EMBL" id="KN847318">
    <property type="protein sequence ID" value="KIW57973.1"/>
    <property type="molecule type" value="Genomic_DNA"/>
</dbReference>
<dbReference type="Gene3D" id="3.40.50.1820">
    <property type="entry name" value="alpha/beta hydrolase"/>
    <property type="match status" value="1"/>
</dbReference>
<dbReference type="PANTHER" id="PTHR43037">
    <property type="entry name" value="UNNAMED PRODUCT-RELATED"/>
    <property type="match status" value="1"/>
</dbReference>
<dbReference type="GO" id="GO:0008236">
    <property type="term" value="F:serine-type peptidase activity"/>
    <property type="evidence" value="ECO:0007669"/>
    <property type="project" value="InterPro"/>
</dbReference>
<sequence length="890" mass="99143">MGLGIVSQLILFAVIQLHSYVIGSAPQEVLQDHALLTNGCIEFTGSWSVLGPFRIGTREAIWGADPVEQYGGVRQLDDNDATSYHSPLARNATVQWDSRSFSPAASETATSVELVVEFLDIDWVFAQKIYGWSAFQYQAWLRGGIWNHDNIHRRVALYPAGILELWIGDIHVFGGDFYTFGNAPLVVDLHPGLNMLNVRLVRDVRSMGGSFPPKCHAILRAEVAAEPIEVVHDSILLPDVVRDQFVTRYASVVVRSQANSWINISGIFVNFSGKQLAVMDRWVLLAPGQSRPLKMEFDFPRVLTKTITFTLNYALAGQRLHSIAFEAQLSHTDPSSLQKMTFLHTSGAVSYATLRPPPMGLSIERNMPVLLNLHGAGVDADGDLARHMFDDTPELPAWILTPTGMTPWSGDDWHTWGFADAQAAVSAIPNWINSTGWEGPGLYSDKTLVVGHSNGGQGTWYFASHQPDRVLGAAAASGYSSIENYVPYLYWNEADPLQSAVLNIARSNYRHELLAKNFVGLPIFQQHGSADDNVPTYHSRLMNTLLAEAGNAAEYAEMLDRGHWTDGTMTTPSMIDFYSSHLEVSDDKLSVPDEFVFIVPNSDDVGSRYSIVVDQLLSPDRLGHIKVCVMRNGSATRWHLRTHNIRRLRFDPTIQIRHRPEEVLLDDVPHVFDVRHPTNLRSLVLMDSDTWTWDVSLDWRNLNQRYGRQRGALDSILRSVAAFEIVYCSNESLPLAVQASRNLLQYFGADSNIGSRDAYKDALSRDGNIITISLSKSLPSAQFPLFPIQVEEDRLLLMTKRSQSISIPLKPGMGGVWLRPLPDERLELVVWGCDNIGLQQAARLIPTLTGAGQPDFVILDNEARWKGHGGAIAMGFFDFNWRISSASYLP</sequence>
<feature type="signal peptide" evidence="2">
    <location>
        <begin position="1"/>
        <end position="23"/>
    </location>
</feature>
<dbReference type="GeneID" id="25324435"/>
<feature type="domain" description="Peptidase S9 prolyl oligopeptidase catalytic" evidence="3">
    <location>
        <begin position="443"/>
        <end position="566"/>
    </location>
</feature>
<evidence type="ECO:0000313" key="4">
    <source>
        <dbReference type="EMBL" id="KIW57973.1"/>
    </source>
</evidence>
<protein>
    <recommendedName>
        <fullName evidence="3">Peptidase S9 prolyl oligopeptidase catalytic domain-containing protein</fullName>
    </recommendedName>
</protein>
<evidence type="ECO:0000256" key="1">
    <source>
        <dbReference type="ARBA" id="ARBA00022729"/>
    </source>
</evidence>
<reference evidence="4 5" key="1">
    <citation type="submission" date="2015-01" db="EMBL/GenBank/DDBJ databases">
        <title>The Genome Sequence of Exophiala xenobiotica CBS118157.</title>
        <authorList>
            <consortium name="The Broad Institute Genomics Platform"/>
            <person name="Cuomo C."/>
            <person name="de Hoog S."/>
            <person name="Gorbushina A."/>
            <person name="Stielow B."/>
            <person name="Teixiera M."/>
            <person name="Abouelleil A."/>
            <person name="Chapman S.B."/>
            <person name="Priest M."/>
            <person name="Young S.K."/>
            <person name="Wortman J."/>
            <person name="Nusbaum C."/>
            <person name="Birren B."/>
        </authorList>
    </citation>
    <scope>NUCLEOTIDE SEQUENCE [LARGE SCALE GENOMIC DNA]</scope>
    <source>
        <strain evidence="4 5">CBS 118157</strain>
    </source>
</reference>
<dbReference type="PANTHER" id="PTHR43037:SF4">
    <property type="entry name" value="PEPTIDASE S9 PROLYL OLIGOPEPTIDASE CATALYTIC DOMAIN-CONTAINING PROTEIN"/>
    <property type="match status" value="1"/>
</dbReference>
<dbReference type="SUPFAM" id="SSF53474">
    <property type="entry name" value="alpha/beta-Hydrolases"/>
    <property type="match status" value="1"/>
</dbReference>
<dbReference type="HOGENOM" id="CLU_014627_1_0_1"/>
<dbReference type="GO" id="GO:0006508">
    <property type="term" value="P:proteolysis"/>
    <property type="evidence" value="ECO:0007669"/>
    <property type="project" value="InterPro"/>
</dbReference>
<accession>A0A0D2EQK4</accession>
<organism evidence="4 5">
    <name type="scientific">Exophiala xenobiotica</name>
    <dbReference type="NCBI Taxonomy" id="348802"/>
    <lineage>
        <taxon>Eukaryota</taxon>
        <taxon>Fungi</taxon>
        <taxon>Dikarya</taxon>
        <taxon>Ascomycota</taxon>
        <taxon>Pezizomycotina</taxon>
        <taxon>Eurotiomycetes</taxon>
        <taxon>Chaetothyriomycetidae</taxon>
        <taxon>Chaetothyriales</taxon>
        <taxon>Herpotrichiellaceae</taxon>
        <taxon>Exophiala</taxon>
    </lineage>
</organism>
<proteinExistence type="predicted"/>
<feature type="chain" id="PRO_5002241365" description="Peptidase S9 prolyl oligopeptidase catalytic domain-containing protein" evidence="2">
    <location>
        <begin position="24"/>
        <end position="890"/>
    </location>
</feature>
<dbReference type="OrthoDB" id="449091at2759"/>
<dbReference type="InterPro" id="IPR050955">
    <property type="entry name" value="Plant_Biomass_Hydrol_Est"/>
</dbReference>
<evidence type="ECO:0000313" key="5">
    <source>
        <dbReference type="Proteomes" id="UP000054342"/>
    </source>
</evidence>
<evidence type="ECO:0000256" key="2">
    <source>
        <dbReference type="SAM" id="SignalP"/>
    </source>
</evidence>